<dbReference type="AlphaFoldDB" id="A0A4C1YCU4"/>
<proteinExistence type="predicted"/>
<dbReference type="Proteomes" id="UP000299102">
    <property type="component" value="Unassembled WGS sequence"/>
</dbReference>
<sequence length="152" mass="17797">MFCVALPVQLSVTETEVRLRRQPVSHVSDHRRSVYSHLPLSCDYNNKKLKREKFIGKRDSNDDYDKNMKLKSVLKKDFDCRIEHVTTPRSPTSYIRDALETFYTQRLRAGARMRRRAIRVHLSYRLRTVPSRLTKTGGDALAAHWARGRAPR</sequence>
<accession>A0A4C1YCU4</accession>
<evidence type="ECO:0000313" key="1">
    <source>
        <dbReference type="EMBL" id="GBP74201.1"/>
    </source>
</evidence>
<protein>
    <submittedName>
        <fullName evidence="1">Uncharacterized protein</fullName>
    </submittedName>
</protein>
<reference evidence="1 2" key="1">
    <citation type="journal article" date="2019" name="Commun. Biol.">
        <title>The bagworm genome reveals a unique fibroin gene that provides high tensile strength.</title>
        <authorList>
            <person name="Kono N."/>
            <person name="Nakamura H."/>
            <person name="Ohtoshi R."/>
            <person name="Tomita M."/>
            <person name="Numata K."/>
            <person name="Arakawa K."/>
        </authorList>
    </citation>
    <scope>NUCLEOTIDE SEQUENCE [LARGE SCALE GENOMIC DNA]</scope>
</reference>
<organism evidence="1 2">
    <name type="scientific">Eumeta variegata</name>
    <name type="common">Bagworm moth</name>
    <name type="synonym">Eumeta japonica</name>
    <dbReference type="NCBI Taxonomy" id="151549"/>
    <lineage>
        <taxon>Eukaryota</taxon>
        <taxon>Metazoa</taxon>
        <taxon>Ecdysozoa</taxon>
        <taxon>Arthropoda</taxon>
        <taxon>Hexapoda</taxon>
        <taxon>Insecta</taxon>
        <taxon>Pterygota</taxon>
        <taxon>Neoptera</taxon>
        <taxon>Endopterygota</taxon>
        <taxon>Lepidoptera</taxon>
        <taxon>Glossata</taxon>
        <taxon>Ditrysia</taxon>
        <taxon>Tineoidea</taxon>
        <taxon>Psychidae</taxon>
        <taxon>Oiketicinae</taxon>
        <taxon>Eumeta</taxon>
    </lineage>
</organism>
<evidence type="ECO:0000313" key="2">
    <source>
        <dbReference type="Proteomes" id="UP000299102"/>
    </source>
</evidence>
<keyword evidence="2" id="KW-1185">Reference proteome</keyword>
<name>A0A4C1YCU4_EUMVA</name>
<comment type="caution">
    <text evidence="1">The sequence shown here is derived from an EMBL/GenBank/DDBJ whole genome shotgun (WGS) entry which is preliminary data.</text>
</comment>
<gene>
    <name evidence="1" type="ORF">EVAR_48251_1</name>
</gene>
<dbReference type="EMBL" id="BGZK01001198">
    <property type="protein sequence ID" value="GBP74201.1"/>
    <property type="molecule type" value="Genomic_DNA"/>
</dbReference>